<evidence type="ECO:0000259" key="2">
    <source>
        <dbReference type="Pfam" id="PF24883"/>
    </source>
</evidence>
<gene>
    <name evidence="3" type="ORF">FA15DRAFT_700617</name>
</gene>
<dbReference type="SMART" id="SM00028">
    <property type="entry name" value="TPR"/>
    <property type="match status" value="13"/>
</dbReference>
<accession>A0A5C3LK86</accession>
<dbReference type="InterPro" id="IPR019734">
    <property type="entry name" value="TPR_rpt"/>
</dbReference>
<dbReference type="InterPro" id="IPR056884">
    <property type="entry name" value="NPHP3-like_N"/>
</dbReference>
<dbReference type="SUPFAM" id="SSF52540">
    <property type="entry name" value="P-loop containing nucleoside triphosphate hydrolases"/>
    <property type="match status" value="1"/>
</dbReference>
<evidence type="ECO:0000313" key="3">
    <source>
        <dbReference type="EMBL" id="TFK29061.1"/>
    </source>
</evidence>
<reference evidence="3 4" key="1">
    <citation type="journal article" date="2019" name="Nat. Ecol. Evol.">
        <title>Megaphylogeny resolves global patterns of mushroom evolution.</title>
        <authorList>
            <person name="Varga T."/>
            <person name="Krizsan K."/>
            <person name="Foldi C."/>
            <person name="Dima B."/>
            <person name="Sanchez-Garcia M."/>
            <person name="Sanchez-Ramirez S."/>
            <person name="Szollosi G.J."/>
            <person name="Szarkandi J.G."/>
            <person name="Papp V."/>
            <person name="Albert L."/>
            <person name="Andreopoulos W."/>
            <person name="Angelini C."/>
            <person name="Antonin V."/>
            <person name="Barry K.W."/>
            <person name="Bougher N.L."/>
            <person name="Buchanan P."/>
            <person name="Buyck B."/>
            <person name="Bense V."/>
            <person name="Catcheside P."/>
            <person name="Chovatia M."/>
            <person name="Cooper J."/>
            <person name="Damon W."/>
            <person name="Desjardin D."/>
            <person name="Finy P."/>
            <person name="Geml J."/>
            <person name="Haridas S."/>
            <person name="Hughes K."/>
            <person name="Justo A."/>
            <person name="Karasinski D."/>
            <person name="Kautmanova I."/>
            <person name="Kiss B."/>
            <person name="Kocsube S."/>
            <person name="Kotiranta H."/>
            <person name="LaButti K.M."/>
            <person name="Lechner B.E."/>
            <person name="Liimatainen K."/>
            <person name="Lipzen A."/>
            <person name="Lukacs Z."/>
            <person name="Mihaltcheva S."/>
            <person name="Morgado L.N."/>
            <person name="Niskanen T."/>
            <person name="Noordeloos M.E."/>
            <person name="Ohm R.A."/>
            <person name="Ortiz-Santana B."/>
            <person name="Ovrebo C."/>
            <person name="Racz N."/>
            <person name="Riley R."/>
            <person name="Savchenko A."/>
            <person name="Shiryaev A."/>
            <person name="Soop K."/>
            <person name="Spirin V."/>
            <person name="Szebenyi C."/>
            <person name="Tomsovsky M."/>
            <person name="Tulloss R.E."/>
            <person name="Uehling J."/>
            <person name="Grigoriev I.V."/>
            <person name="Vagvolgyi C."/>
            <person name="Papp T."/>
            <person name="Martin F.M."/>
            <person name="Miettinen O."/>
            <person name="Hibbett D.S."/>
            <person name="Nagy L.G."/>
        </authorList>
    </citation>
    <scope>NUCLEOTIDE SEQUENCE [LARGE SCALE GENOMIC DNA]</scope>
    <source>
        <strain evidence="3 4">CBS 121175</strain>
    </source>
</reference>
<dbReference type="OrthoDB" id="3038309at2759"/>
<evidence type="ECO:0000313" key="4">
    <source>
        <dbReference type="Proteomes" id="UP000307440"/>
    </source>
</evidence>
<dbReference type="Gene3D" id="3.40.50.300">
    <property type="entry name" value="P-loop containing nucleotide triphosphate hydrolases"/>
    <property type="match status" value="1"/>
</dbReference>
<dbReference type="Gene3D" id="1.25.40.10">
    <property type="entry name" value="Tetratricopeptide repeat domain"/>
    <property type="match status" value="9"/>
</dbReference>
<dbReference type="EMBL" id="ML210152">
    <property type="protein sequence ID" value="TFK29061.1"/>
    <property type="molecule type" value="Genomic_DNA"/>
</dbReference>
<feature type="domain" description="Nephrocystin 3-like N-terminal" evidence="2">
    <location>
        <begin position="110"/>
        <end position="266"/>
    </location>
</feature>
<proteinExistence type="predicted"/>
<name>A0A5C3LK86_COPMA</name>
<dbReference type="InterPro" id="IPR027417">
    <property type="entry name" value="P-loop_NTPase"/>
</dbReference>
<dbReference type="SUPFAM" id="SSF48452">
    <property type="entry name" value="TPR-like"/>
    <property type="match status" value="7"/>
</dbReference>
<dbReference type="PANTHER" id="PTHR19959">
    <property type="entry name" value="KINESIN LIGHT CHAIN"/>
    <property type="match status" value="1"/>
</dbReference>
<dbReference type="Pfam" id="PF13374">
    <property type="entry name" value="TPR_10"/>
    <property type="match status" value="5"/>
</dbReference>
<dbReference type="Pfam" id="PF24883">
    <property type="entry name" value="NPHP3_N"/>
    <property type="match status" value="1"/>
</dbReference>
<sequence>MHKIVTIRQKINKWAQGAKNTSERERIPKYERPGKSTVEVLTKAQNVYLHNVEMPVAGRDINITNNNINHQHSCTDLELHEALRRIGDPNNCSWDPARTCLQGTRQRHIEEIRSWISSRTEGSSSAELLIIADSVGSGKSALAHTLCQQTQSQGVLVVGFFFNQMELQSTPSNLMAALLRGLCDISDKVKRGIGEILVKDSTLASAKPIRQFESIILPICPLLPSGKTFVAIIDALDEEQDAVILDILRSWVPRLPHSFRIIATTRPEPRIMKHFDNQPHIRRFILSLTGESNHQDIQVFITSRLLNASFGQSITPKLLGEFVSKTEGLFLWGETVLAHLEDSFDAVAELEDIVRGKSTHWEEDDEATKKLETLYLRILSKLKWTDSRFVEKYRVIMGALVTLKEPLSATAIAAMYATERVTVTDIDRLCSLLQPLLQNYTKQNSNQPLRLLHLSVRDFLTKRAPDLYRLDNKAHDAKLSRLALGIIKQELTTVNVPLLGYSAGDWICDPIREPPQIPLLVKDGISEHLGYACRFVGEHTSAIPEDYTQEVDVQLMRDILVVDPRPVLEVTASMGAVIQIVPLRKQTLASYPFLQMSGRLLDDGANIATAELYLAIGRCLDIAERYSEAVPIIEDATKLYRQIHSHQVDPTTRTRAQFSISLFVLATSLIGLKRHDEALPSIEESVVLARQLCSPNVELYQPLLARVLRTHGVILGNLKRHEEAYQTGLEDLELFRRLVTTDQDQYESHLAWALHHIAWYANGSARKHEAVLFASEAVEIRRRIVSKAPSEEANLAASLHEYAIYLAECDRAEESIGPGQEAVVIRRRLASVDPDQYEAGLSDSLHNLACDMETCKRPADSLPYFEEAVSIRRRLADKNPKTLSSLSYSLHSYANAFSEAGRHKDALEPGRAAVDIRRQLVAEDPGKYEQHLAWSLAKLAWYYSSSKLLPDAVPSSEEATRLFRALTAVNSEKWEPELATSLHNQAFYLVNAGKISNSLSLGQEAISIRRRLAERNPDEFEQWLASTLHNYAYHCSLLDKLTDAIAYTKEAVDIRRHLAAKNPSEFELDFSSSLHNYAIYLAGSGQTEESIQPGQEAVSIRRRLASADPDSIRPMLGQSLYNLAFDLGTCGRHEEGLPLVQESVEVRRRLVEKDPDAYSEDLASSLETYARRLSDCGRVVDSVEYAQEAAAIRRSLLQAGNPTASVTGLSETLSNMAIDLNACGRHEEAILASGEAIGLRQKEPQQDFGESVANAMHNHALFLSSAGRMNEAIDFMQQTLPIRRQLVSQAQCREKLGTPSLSTTNLSQSHPVSRDVDDQSLLQSARFEADLARSLHAYALYLANCNRQAEAVKAGEEATAIRRKLGDEGLLTSTLHNLVVDIVFCRRYADAIPVAEELVALRRRQVARDPTVYEPDLAALLRNLAGYLTRNNRHNDALIPSQESVAIYTRLVEQDPVKFEPQLALSLNAYAWYLCHCPGHEADAIEPANQSINILRRLSATDATSPPYHDYLSNSLDTLASVMNRCHRYEEAVALAGEGIEIYKSLLERDPTNDYDYIGSSLFKSYAEALVGVGREEEALTPIQESMAIFRRIDRDPDDERELQDAIILFERLSETTVSVSRDVLHPLLQDYSSNNSQQPFRLLHLSVQEYLTQRAPSPYRLSSEEHEATLSRLALHVLKNELTPTNIPMLGYSGGDWIDEMTTEVPEIPYLLKEAVSEQLWYAGQFVGDHTLSMAIDGLQQSHIHLLRDLVIDSQYILEMTASIGNLIKIGPLRKRTLELLPEAGLDNEVIRRTAKTYLRLANCLKAELRYAEARPIAEDSAALYRQLATSDHNDISFGVEMTLALNVLALSLDPLDRREEGLHIVEEGLDIARRLTAMDLESHRPILASVLHTKSVLLNHLEKHAEALEPAMEVVKLYRVLSTTFREILDAVNAGQKAANIYRRLVQTAPEQFARVFLSTISDLAIDLRVCGQHEEAIRVTEDRIAVLRGVATLMDPTKFEPLLGDALHGHAVCLGMCGRNADALEPGQEALEIRHRLALSDPELFNTDLATTLHNMVCDLNACDRQVDALPYLEELVTVRRQSAEQDPDKHEYPLHGLLYHYANQLAECGRYFAVMEKSKEAVEVARRLANKDAS</sequence>
<dbReference type="InterPro" id="IPR011990">
    <property type="entry name" value="TPR-like_helical_dom_sf"/>
</dbReference>
<dbReference type="PANTHER" id="PTHR19959:SF119">
    <property type="entry name" value="FUNGAL LIPASE-LIKE DOMAIN-CONTAINING PROTEIN"/>
    <property type="match status" value="1"/>
</dbReference>
<protein>
    <submittedName>
        <fullName evidence="3">TPR-like protein</fullName>
    </submittedName>
</protein>
<keyword evidence="1" id="KW-0677">Repeat</keyword>
<evidence type="ECO:0000256" key="1">
    <source>
        <dbReference type="ARBA" id="ARBA00022737"/>
    </source>
</evidence>
<keyword evidence="4" id="KW-1185">Reference proteome</keyword>
<organism evidence="3 4">
    <name type="scientific">Coprinopsis marcescibilis</name>
    <name type="common">Agaric fungus</name>
    <name type="synonym">Psathyrella marcescibilis</name>
    <dbReference type="NCBI Taxonomy" id="230819"/>
    <lineage>
        <taxon>Eukaryota</taxon>
        <taxon>Fungi</taxon>
        <taxon>Dikarya</taxon>
        <taxon>Basidiomycota</taxon>
        <taxon>Agaricomycotina</taxon>
        <taxon>Agaricomycetes</taxon>
        <taxon>Agaricomycetidae</taxon>
        <taxon>Agaricales</taxon>
        <taxon>Agaricineae</taxon>
        <taxon>Psathyrellaceae</taxon>
        <taxon>Coprinopsis</taxon>
    </lineage>
</organism>
<dbReference type="Proteomes" id="UP000307440">
    <property type="component" value="Unassembled WGS sequence"/>
</dbReference>